<keyword evidence="3" id="KW-0645">Protease</keyword>
<dbReference type="GO" id="GO:0004222">
    <property type="term" value="F:metalloendopeptidase activity"/>
    <property type="evidence" value="ECO:0007669"/>
    <property type="project" value="InterPro"/>
</dbReference>
<accession>A0AAU9WMK2</accession>
<comment type="cofactor">
    <cofactor evidence="1">
        <name>Zn(2+)</name>
        <dbReference type="ChEBI" id="CHEBI:29105"/>
    </cofactor>
</comment>
<comment type="similarity">
    <text evidence="2">Belongs to the peptidase M35 family.</text>
</comment>
<evidence type="ECO:0000256" key="5">
    <source>
        <dbReference type="ARBA" id="ARBA00022801"/>
    </source>
</evidence>
<evidence type="ECO:0000256" key="8">
    <source>
        <dbReference type="SAM" id="SignalP"/>
    </source>
</evidence>
<protein>
    <recommendedName>
        <fullName evidence="9">Lysine-specific metallo-endopeptidase domain-containing protein</fullName>
    </recommendedName>
</protein>
<dbReference type="InterPro" id="IPR029463">
    <property type="entry name" value="Lys_MEP"/>
</dbReference>
<dbReference type="Gene3D" id="2.60.40.2970">
    <property type="match status" value="1"/>
</dbReference>
<keyword evidence="7" id="KW-0482">Metalloprotease</keyword>
<evidence type="ECO:0000256" key="6">
    <source>
        <dbReference type="ARBA" id="ARBA00022833"/>
    </source>
</evidence>
<dbReference type="PANTHER" id="PTHR37016:SF3">
    <property type="entry name" value="NEUTRAL PROTEASE 2-RELATED"/>
    <property type="match status" value="1"/>
</dbReference>
<feature type="chain" id="PRO_5043336702" description="Lysine-specific metallo-endopeptidase domain-containing protein" evidence="8">
    <location>
        <begin position="16"/>
        <end position="372"/>
    </location>
</feature>
<dbReference type="GO" id="GO:0046872">
    <property type="term" value="F:metal ion binding"/>
    <property type="evidence" value="ECO:0007669"/>
    <property type="project" value="UniProtKB-KW"/>
</dbReference>
<sequence>MRFLWVLLLLTITDGERIVESDNTIFSCLLDCPPSFKTINKNECKFYLRNNGKQDYSVLKWRTPLDGLRSNCLAVDTNGKKLRYDGIYTKRSAPGPDQYLLVKPGQTVSSTFDVSDAYDMTKAGLYSMAVDTYLEYVMGSVIKKPVIQSNIVHLKSSSVSYEIVDGSFMKRTLGQRARSLERSNEIHEESLTREGLVVEFDRRGEESNEIKYSIQGGSKALRDETEVAILAANTKIKSAIQDIENNPKRAKIWFGKTAIDAKNVFVDMKRKLARKEMIYIFNGKKCEKDMFAYTYLGSRKIFFCKAFNKAETSVGFDTKAGIIIHELSHALTYTDDITYGQHSCKKLAKKKAKKAVKNADNYEYYVESAPNL</sequence>
<dbReference type="AlphaFoldDB" id="A0AAU9WMK2"/>
<evidence type="ECO:0000256" key="4">
    <source>
        <dbReference type="ARBA" id="ARBA00022723"/>
    </source>
</evidence>
<feature type="domain" description="Lysine-specific metallo-endopeptidase" evidence="9">
    <location>
        <begin position="241"/>
        <end position="367"/>
    </location>
</feature>
<evidence type="ECO:0000313" key="10">
    <source>
        <dbReference type="EMBL" id="CAH3119097.1"/>
    </source>
</evidence>
<dbReference type="SMART" id="SM01351">
    <property type="entry name" value="Aspzincin_M35"/>
    <property type="match status" value="1"/>
</dbReference>
<feature type="signal peptide" evidence="8">
    <location>
        <begin position="1"/>
        <end position="15"/>
    </location>
</feature>
<comment type="caution">
    <text evidence="10">The sequence shown here is derived from an EMBL/GenBank/DDBJ whole genome shotgun (WGS) entry which is preliminary data.</text>
</comment>
<evidence type="ECO:0000256" key="1">
    <source>
        <dbReference type="ARBA" id="ARBA00001947"/>
    </source>
</evidence>
<dbReference type="InterPro" id="IPR024079">
    <property type="entry name" value="MetalloPept_cat_dom_sf"/>
</dbReference>
<evidence type="ECO:0000259" key="9">
    <source>
        <dbReference type="SMART" id="SM01351"/>
    </source>
</evidence>
<evidence type="ECO:0000313" key="11">
    <source>
        <dbReference type="Proteomes" id="UP001159428"/>
    </source>
</evidence>
<keyword evidence="6" id="KW-0862">Zinc</keyword>
<dbReference type="InterPro" id="IPR050414">
    <property type="entry name" value="Fungal_M35_metalloproteases"/>
</dbReference>
<dbReference type="GO" id="GO:0006508">
    <property type="term" value="P:proteolysis"/>
    <property type="evidence" value="ECO:0007669"/>
    <property type="project" value="UniProtKB-KW"/>
</dbReference>
<organism evidence="10 11">
    <name type="scientific">Pocillopora meandrina</name>
    <dbReference type="NCBI Taxonomy" id="46732"/>
    <lineage>
        <taxon>Eukaryota</taxon>
        <taxon>Metazoa</taxon>
        <taxon>Cnidaria</taxon>
        <taxon>Anthozoa</taxon>
        <taxon>Hexacorallia</taxon>
        <taxon>Scleractinia</taxon>
        <taxon>Astrocoeniina</taxon>
        <taxon>Pocilloporidae</taxon>
        <taxon>Pocillopora</taxon>
    </lineage>
</organism>
<keyword evidence="4" id="KW-0479">Metal-binding</keyword>
<dbReference type="Proteomes" id="UP001159428">
    <property type="component" value="Unassembled WGS sequence"/>
</dbReference>
<reference evidence="10 11" key="1">
    <citation type="submission" date="2022-05" db="EMBL/GenBank/DDBJ databases">
        <authorList>
            <consortium name="Genoscope - CEA"/>
            <person name="William W."/>
        </authorList>
    </citation>
    <scope>NUCLEOTIDE SEQUENCE [LARGE SCALE GENOMIC DNA]</scope>
</reference>
<dbReference type="EMBL" id="CALNXJ010000017">
    <property type="protein sequence ID" value="CAH3119097.1"/>
    <property type="molecule type" value="Genomic_DNA"/>
</dbReference>
<keyword evidence="5" id="KW-0378">Hydrolase</keyword>
<proteinExistence type="inferred from homology"/>
<keyword evidence="11" id="KW-1185">Reference proteome</keyword>
<name>A0AAU9WMK2_9CNID</name>
<evidence type="ECO:0000256" key="3">
    <source>
        <dbReference type="ARBA" id="ARBA00022670"/>
    </source>
</evidence>
<keyword evidence="8" id="KW-0732">Signal</keyword>
<gene>
    <name evidence="10" type="ORF">PMEA_00008247</name>
</gene>
<dbReference type="PANTHER" id="PTHR37016">
    <property type="match status" value="1"/>
</dbReference>
<evidence type="ECO:0000256" key="2">
    <source>
        <dbReference type="ARBA" id="ARBA00010279"/>
    </source>
</evidence>
<dbReference type="Gene3D" id="3.40.390.10">
    <property type="entry name" value="Collagenase (Catalytic Domain)"/>
    <property type="match status" value="1"/>
</dbReference>
<evidence type="ECO:0000256" key="7">
    <source>
        <dbReference type="ARBA" id="ARBA00023049"/>
    </source>
</evidence>
<dbReference type="Pfam" id="PF14521">
    <property type="entry name" value="Aspzincin_M35"/>
    <property type="match status" value="1"/>
</dbReference>
<dbReference type="SUPFAM" id="SSF55486">
    <property type="entry name" value="Metalloproteases ('zincins'), catalytic domain"/>
    <property type="match status" value="1"/>
</dbReference>